<organism evidence="9 10">
    <name type="scientific">Sinocyclocheilus anshuiensis</name>
    <dbReference type="NCBI Taxonomy" id="1608454"/>
    <lineage>
        <taxon>Eukaryota</taxon>
        <taxon>Metazoa</taxon>
        <taxon>Chordata</taxon>
        <taxon>Craniata</taxon>
        <taxon>Vertebrata</taxon>
        <taxon>Euteleostomi</taxon>
        <taxon>Actinopterygii</taxon>
        <taxon>Neopterygii</taxon>
        <taxon>Teleostei</taxon>
        <taxon>Ostariophysi</taxon>
        <taxon>Cypriniformes</taxon>
        <taxon>Cyprinidae</taxon>
        <taxon>Cyprininae</taxon>
        <taxon>Sinocyclocheilus</taxon>
    </lineage>
</organism>
<dbReference type="PROSITE" id="PS50011">
    <property type="entry name" value="PROTEIN_KINASE_DOM"/>
    <property type="match status" value="1"/>
</dbReference>
<evidence type="ECO:0000256" key="2">
    <source>
        <dbReference type="ARBA" id="ARBA00022679"/>
    </source>
</evidence>
<feature type="region of interest" description="Disordered" evidence="7">
    <location>
        <begin position="385"/>
        <end position="417"/>
    </location>
</feature>
<dbReference type="FunFam" id="1.10.510.10:FF:000493">
    <property type="entry name" value="serine/threonine-protein kinase unc-51 isoform X2"/>
    <property type="match status" value="1"/>
</dbReference>
<dbReference type="Proteomes" id="UP000472260">
    <property type="component" value="Unassembled WGS sequence"/>
</dbReference>
<evidence type="ECO:0000256" key="7">
    <source>
        <dbReference type="SAM" id="MobiDB-lite"/>
    </source>
</evidence>
<dbReference type="Pfam" id="PF21127">
    <property type="entry name" value="ATG1-like_MIT2"/>
    <property type="match status" value="1"/>
</dbReference>
<dbReference type="Gene3D" id="3.30.200.20">
    <property type="entry name" value="Phosphorylase Kinase, domain 1"/>
    <property type="match status" value="1"/>
</dbReference>
<evidence type="ECO:0000256" key="1">
    <source>
        <dbReference type="ARBA" id="ARBA00012513"/>
    </source>
</evidence>
<dbReference type="InterPro" id="IPR008271">
    <property type="entry name" value="Ser/Thr_kinase_AS"/>
</dbReference>
<dbReference type="InterPro" id="IPR017441">
    <property type="entry name" value="Protein_kinase_ATP_BS"/>
</dbReference>
<feature type="region of interest" description="Disordered" evidence="7">
    <location>
        <begin position="522"/>
        <end position="547"/>
    </location>
</feature>
<dbReference type="FunFam" id="3.30.200.20:FF:000149">
    <property type="entry name" value="serine/threonine-protein kinase unc-51 isoform X1"/>
    <property type="match status" value="1"/>
</dbReference>
<proteinExistence type="predicted"/>
<keyword evidence="4" id="KW-0418">Kinase</keyword>
<dbReference type="GO" id="GO:0048675">
    <property type="term" value="P:axon extension"/>
    <property type="evidence" value="ECO:0007669"/>
    <property type="project" value="TreeGrafter"/>
</dbReference>
<sequence>MESVGKFEFNRKDLIGHGAFAVVFKGRHKQKHDFEVAVKCINKKNLAKSQSLLGKEIRILKVSFVSLFLVDCTLPVFVCLLLQYCNGGDLAEYLHSKGSLSEDTIRVLLQQLAGAMSVLRSKGIIHRDLKPQNILLSYSTGRKSNPNNICIKLADFGFARYLQGNTMAATLCGSPMYMAPEVIMSQNYDAKADLWSVGTIIYQCLTGKAPFQVLSNSAAFPSIPRETSSHLRHLLLGLLQRNHGERMDFDFSLFIIFLASPVPMPTYPSSASGSSSSASSTFRLTPTRKAGILEMKVIHRPPGNKWFKCMFVHMTCQSFTPSLSLFLSRPLESCASSYAQSVPVPVPTQKHNYQRMEQNLQVSDRTAAPVQHCCSNRVPTCGRIGASPESAGSRPYLPSPQVENVPETPNQPEPVGSRTGLHTADVYKQPGQVSPLFTDITAMDKNQTHRLRGHRHNPESVVHRWDLCRQPISGQTPSTVLMSLFPRAVFMGHLCCRSLSTGRLSDKLLKAVFGHQFDRSSCESLNSEKPMDTTAPPGVSDGTEPGSGSPARVVFMLGSPEYGHTPPHATRPRLLYFLPDSLRYGYTDAMATNLCEGVAFVLPELPEETLMEEGHTDLLSQLRFILAFAHCITEVAGTKDCGIERNMALDASFLEQSVVVADQISLLSREWSSAEQLVLYMKCAELLSSALHTAMAGIKEGTLYPSGSVKQVVRKLNEMYKKSVNSCRSLTEKLQLFFSSKQRLMDRINSITAERLIYTHTIQMVQTAALDEMFHHGETSVERYHKALLLMEGLSLIITETADLNNINKCKQCIERRLSSLQPKGCV</sequence>
<protein>
    <recommendedName>
        <fullName evidence="1">non-specific serine/threonine protein kinase</fullName>
        <ecNumber evidence="1">2.7.11.1</ecNumber>
    </recommendedName>
</protein>
<dbReference type="GO" id="GO:0005524">
    <property type="term" value="F:ATP binding"/>
    <property type="evidence" value="ECO:0007669"/>
    <property type="project" value="UniProtKB-UniRule"/>
</dbReference>
<keyword evidence="2" id="KW-0808">Transferase</keyword>
<dbReference type="Gene3D" id="1.10.510.10">
    <property type="entry name" value="Transferase(Phosphotransferase) domain 1"/>
    <property type="match status" value="1"/>
</dbReference>
<dbReference type="GO" id="GO:0042594">
    <property type="term" value="P:response to starvation"/>
    <property type="evidence" value="ECO:0007669"/>
    <property type="project" value="TreeGrafter"/>
</dbReference>
<dbReference type="PANTHER" id="PTHR24348">
    <property type="entry name" value="SERINE/THREONINE-PROTEIN KINASE UNC-51-RELATED"/>
    <property type="match status" value="1"/>
</dbReference>
<evidence type="ECO:0000256" key="3">
    <source>
        <dbReference type="ARBA" id="ARBA00022741"/>
    </source>
</evidence>
<dbReference type="InterPro" id="IPR022708">
    <property type="entry name" value="Atg1-like_tMIT"/>
</dbReference>
<name>A0A671KEQ6_9TELE</name>
<dbReference type="PANTHER" id="PTHR24348:SF19">
    <property type="entry name" value="SERINE_THREONINE-PROTEIN KINASE ULK1"/>
    <property type="match status" value="1"/>
</dbReference>
<evidence type="ECO:0000313" key="9">
    <source>
        <dbReference type="Ensembl" id="ENSSANP00000004990.1"/>
    </source>
</evidence>
<dbReference type="InterPro" id="IPR045269">
    <property type="entry name" value="Atg1-like"/>
</dbReference>
<feature type="domain" description="Protein kinase" evidence="8">
    <location>
        <begin position="9"/>
        <end position="258"/>
    </location>
</feature>
<reference evidence="9" key="2">
    <citation type="submission" date="2025-09" db="UniProtKB">
        <authorList>
            <consortium name="Ensembl"/>
        </authorList>
    </citation>
    <scope>IDENTIFICATION</scope>
</reference>
<dbReference type="GO" id="GO:0005829">
    <property type="term" value="C:cytosol"/>
    <property type="evidence" value="ECO:0007669"/>
    <property type="project" value="TreeGrafter"/>
</dbReference>
<dbReference type="InterPro" id="IPR048941">
    <property type="entry name" value="ATG1-like_MIT2"/>
</dbReference>
<dbReference type="Pfam" id="PF00069">
    <property type="entry name" value="Pkinase"/>
    <property type="match status" value="1"/>
</dbReference>
<dbReference type="GO" id="GO:0005776">
    <property type="term" value="C:autophagosome"/>
    <property type="evidence" value="ECO:0007669"/>
    <property type="project" value="TreeGrafter"/>
</dbReference>
<dbReference type="GO" id="GO:0048671">
    <property type="term" value="P:negative regulation of collateral sprouting"/>
    <property type="evidence" value="ECO:0007669"/>
    <property type="project" value="TreeGrafter"/>
</dbReference>
<dbReference type="EC" id="2.7.11.1" evidence="1"/>
<dbReference type="GO" id="GO:0010508">
    <property type="term" value="P:positive regulation of autophagy"/>
    <property type="evidence" value="ECO:0007669"/>
    <property type="project" value="TreeGrafter"/>
</dbReference>
<feature type="binding site" evidence="6">
    <location>
        <position position="39"/>
    </location>
    <ligand>
        <name>ATP</name>
        <dbReference type="ChEBI" id="CHEBI:30616"/>
    </ligand>
</feature>
<dbReference type="Ensembl" id="ENSSANT00000005364.1">
    <property type="protein sequence ID" value="ENSSANP00000004990.1"/>
    <property type="gene ID" value="ENSSANG00000002701.1"/>
</dbReference>
<accession>A0A671KEQ6</accession>
<evidence type="ECO:0000259" key="8">
    <source>
        <dbReference type="PROSITE" id="PS50011"/>
    </source>
</evidence>
<dbReference type="GO" id="GO:0000422">
    <property type="term" value="P:autophagy of mitochondrion"/>
    <property type="evidence" value="ECO:0007669"/>
    <property type="project" value="TreeGrafter"/>
</dbReference>
<dbReference type="GO" id="GO:0034045">
    <property type="term" value="C:phagophore assembly site membrane"/>
    <property type="evidence" value="ECO:0007669"/>
    <property type="project" value="TreeGrafter"/>
</dbReference>
<evidence type="ECO:0000256" key="5">
    <source>
        <dbReference type="ARBA" id="ARBA00022840"/>
    </source>
</evidence>
<dbReference type="Pfam" id="PF12063">
    <property type="entry name" value="ATG1-like_MIT1"/>
    <property type="match status" value="1"/>
</dbReference>
<dbReference type="InterPro" id="IPR000719">
    <property type="entry name" value="Prot_kinase_dom"/>
</dbReference>
<dbReference type="AlphaFoldDB" id="A0A671KEQ6"/>
<dbReference type="InterPro" id="IPR011009">
    <property type="entry name" value="Kinase-like_dom_sf"/>
</dbReference>
<keyword evidence="5 6" id="KW-0067">ATP-binding</keyword>
<dbReference type="SMART" id="SM00220">
    <property type="entry name" value="S_TKc"/>
    <property type="match status" value="1"/>
</dbReference>
<dbReference type="SUPFAM" id="SSF56112">
    <property type="entry name" value="Protein kinase-like (PK-like)"/>
    <property type="match status" value="1"/>
</dbReference>
<keyword evidence="10" id="KW-1185">Reference proteome</keyword>
<dbReference type="GO" id="GO:0004674">
    <property type="term" value="F:protein serine/threonine kinase activity"/>
    <property type="evidence" value="ECO:0007669"/>
    <property type="project" value="UniProtKB-EC"/>
</dbReference>
<dbReference type="GO" id="GO:0034727">
    <property type="term" value="P:piecemeal microautophagy of the nucleus"/>
    <property type="evidence" value="ECO:0007669"/>
    <property type="project" value="TreeGrafter"/>
</dbReference>
<dbReference type="PROSITE" id="PS00107">
    <property type="entry name" value="PROTEIN_KINASE_ATP"/>
    <property type="match status" value="1"/>
</dbReference>
<evidence type="ECO:0000256" key="6">
    <source>
        <dbReference type="PROSITE-ProRule" id="PRU10141"/>
    </source>
</evidence>
<evidence type="ECO:0000313" key="10">
    <source>
        <dbReference type="Proteomes" id="UP000472260"/>
    </source>
</evidence>
<dbReference type="GO" id="GO:0061709">
    <property type="term" value="P:reticulophagy"/>
    <property type="evidence" value="ECO:0007669"/>
    <property type="project" value="TreeGrafter"/>
</dbReference>
<reference evidence="9" key="1">
    <citation type="submission" date="2025-08" db="UniProtKB">
        <authorList>
            <consortium name="Ensembl"/>
        </authorList>
    </citation>
    <scope>IDENTIFICATION</scope>
</reference>
<gene>
    <name evidence="9" type="primary">ulk1a</name>
</gene>
<evidence type="ECO:0000256" key="4">
    <source>
        <dbReference type="ARBA" id="ARBA00022777"/>
    </source>
</evidence>
<dbReference type="PROSITE" id="PS00108">
    <property type="entry name" value="PROTEIN_KINASE_ST"/>
    <property type="match status" value="1"/>
</dbReference>
<keyword evidence="3 6" id="KW-0547">Nucleotide-binding</keyword>
<dbReference type="GO" id="GO:0000045">
    <property type="term" value="P:autophagosome assembly"/>
    <property type="evidence" value="ECO:0007669"/>
    <property type="project" value="TreeGrafter"/>
</dbReference>